<dbReference type="OrthoDB" id="2991036at2"/>
<evidence type="ECO:0000256" key="5">
    <source>
        <dbReference type="ARBA" id="ARBA00023015"/>
    </source>
</evidence>
<dbReference type="NCBIfam" id="TIGR03824">
    <property type="entry name" value="FlgM_jcvi"/>
    <property type="match status" value="1"/>
</dbReference>
<keyword evidence="10" id="KW-1185">Reference proteome</keyword>
<feature type="domain" description="Anti-sigma-28 factor FlgM C-terminal" evidence="8">
    <location>
        <begin position="30"/>
        <end position="78"/>
    </location>
</feature>
<feature type="compositionally biased region" description="Basic and acidic residues" evidence="7">
    <location>
        <begin position="17"/>
        <end position="43"/>
    </location>
</feature>
<protein>
    <recommendedName>
        <fullName evidence="2">Negative regulator of flagellin synthesis</fullName>
    </recommendedName>
</protein>
<name>A0A1H9W8X3_9BACI</name>
<evidence type="ECO:0000256" key="7">
    <source>
        <dbReference type="SAM" id="MobiDB-lite"/>
    </source>
</evidence>
<dbReference type="InterPro" id="IPR031316">
    <property type="entry name" value="FlgM_C"/>
</dbReference>
<dbReference type="RefSeq" id="WP_093054368.1">
    <property type="nucleotide sequence ID" value="NZ_FOGT01000015.1"/>
</dbReference>
<sequence>MKINPMHSIQAYRKLQETQQKHNDKTTRSDQVEISSEAKEMAKSTDVSAQRQQRVDEVKAQIEKGTYEINHKAVAKKFYEFWNK</sequence>
<evidence type="ECO:0000256" key="2">
    <source>
        <dbReference type="ARBA" id="ARBA00017823"/>
    </source>
</evidence>
<evidence type="ECO:0000313" key="9">
    <source>
        <dbReference type="EMBL" id="SES30274.1"/>
    </source>
</evidence>
<dbReference type="AlphaFoldDB" id="A0A1H9W8X3"/>
<evidence type="ECO:0000256" key="1">
    <source>
        <dbReference type="ARBA" id="ARBA00005322"/>
    </source>
</evidence>
<dbReference type="Proteomes" id="UP000198571">
    <property type="component" value="Unassembled WGS sequence"/>
</dbReference>
<dbReference type="InterPro" id="IPR035890">
    <property type="entry name" value="Anti-sigma-28_factor_FlgM_sf"/>
</dbReference>
<evidence type="ECO:0000256" key="3">
    <source>
        <dbReference type="ARBA" id="ARBA00022491"/>
    </source>
</evidence>
<evidence type="ECO:0000259" key="8">
    <source>
        <dbReference type="Pfam" id="PF04316"/>
    </source>
</evidence>
<keyword evidence="4" id="KW-1005">Bacterial flagellum biogenesis</keyword>
<evidence type="ECO:0000313" key="10">
    <source>
        <dbReference type="Proteomes" id="UP000198571"/>
    </source>
</evidence>
<dbReference type="SUPFAM" id="SSF101498">
    <property type="entry name" value="Anti-sigma factor FlgM"/>
    <property type="match status" value="1"/>
</dbReference>
<feature type="region of interest" description="Disordered" evidence="7">
    <location>
        <begin position="17"/>
        <end position="54"/>
    </location>
</feature>
<dbReference type="EMBL" id="FOGT01000015">
    <property type="protein sequence ID" value="SES30274.1"/>
    <property type="molecule type" value="Genomic_DNA"/>
</dbReference>
<keyword evidence="6" id="KW-0804">Transcription</keyword>
<dbReference type="InterPro" id="IPR007412">
    <property type="entry name" value="FlgM"/>
</dbReference>
<dbReference type="GO" id="GO:0045892">
    <property type="term" value="P:negative regulation of DNA-templated transcription"/>
    <property type="evidence" value="ECO:0007669"/>
    <property type="project" value="InterPro"/>
</dbReference>
<proteinExistence type="inferred from homology"/>
<organism evidence="9 10">
    <name type="scientific">Salipaludibacillus aurantiacus</name>
    <dbReference type="NCBI Taxonomy" id="1601833"/>
    <lineage>
        <taxon>Bacteria</taxon>
        <taxon>Bacillati</taxon>
        <taxon>Bacillota</taxon>
        <taxon>Bacilli</taxon>
        <taxon>Bacillales</taxon>
        <taxon>Bacillaceae</taxon>
    </lineage>
</organism>
<evidence type="ECO:0000256" key="6">
    <source>
        <dbReference type="ARBA" id="ARBA00023163"/>
    </source>
</evidence>
<reference evidence="10" key="1">
    <citation type="submission" date="2016-10" db="EMBL/GenBank/DDBJ databases">
        <authorList>
            <person name="Varghese N."/>
            <person name="Submissions S."/>
        </authorList>
    </citation>
    <scope>NUCLEOTIDE SEQUENCE [LARGE SCALE GENOMIC DNA]</scope>
    <source>
        <strain evidence="10">S9</strain>
    </source>
</reference>
<keyword evidence="9" id="KW-0282">Flagellum</keyword>
<evidence type="ECO:0000256" key="4">
    <source>
        <dbReference type="ARBA" id="ARBA00022795"/>
    </source>
</evidence>
<keyword evidence="9" id="KW-0966">Cell projection</keyword>
<keyword evidence="3" id="KW-0678">Repressor</keyword>
<dbReference type="Pfam" id="PF04316">
    <property type="entry name" value="FlgM"/>
    <property type="match status" value="1"/>
</dbReference>
<keyword evidence="5" id="KW-0805">Transcription regulation</keyword>
<gene>
    <name evidence="9" type="ORF">SAMN05518684_11536</name>
</gene>
<accession>A0A1H9W8X3</accession>
<dbReference type="GO" id="GO:0044781">
    <property type="term" value="P:bacterial-type flagellum organization"/>
    <property type="evidence" value="ECO:0007669"/>
    <property type="project" value="UniProtKB-KW"/>
</dbReference>
<dbReference type="STRING" id="1601833.SAMN05518684_11536"/>
<comment type="similarity">
    <text evidence="1">Belongs to the FlgM family.</text>
</comment>
<keyword evidence="9" id="KW-0969">Cilium</keyword>